<name>A0A6M3J0J1_9ZZZZ</name>
<accession>A0A6M3J0J1</accession>
<protein>
    <submittedName>
        <fullName evidence="2">Uncharacterized protein</fullName>
    </submittedName>
</protein>
<keyword evidence="1" id="KW-1133">Transmembrane helix</keyword>
<feature type="transmembrane region" description="Helical" evidence="1">
    <location>
        <begin position="6"/>
        <end position="27"/>
    </location>
</feature>
<evidence type="ECO:0000256" key="1">
    <source>
        <dbReference type="SAM" id="Phobius"/>
    </source>
</evidence>
<sequence length="57" mass="6577">MKTIYLILVFFGLIVLAVGLIVGIFYAKRNINYSLMYKSMVIETIKETVKESCIKEK</sequence>
<evidence type="ECO:0000313" key="3">
    <source>
        <dbReference type="EMBL" id="QJA82789.1"/>
    </source>
</evidence>
<keyword evidence="1" id="KW-0472">Membrane</keyword>
<proteinExistence type="predicted"/>
<dbReference type="AlphaFoldDB" id="A0A6M3J0J1"/>
<keyword evidence="1" id="KW-0812">Transmembrane</keyword>
<dbReference type="EMBL" id="MT141477">
    <property type="protein sequence ID" value="QJA62641.1"/>
    <property type="molecule type" value="Genomic_DNA"/>
</dbReference>
<evidence type="ECO:0000313" key="2">
    <source>
        <dbReference type="EMBL" id="QJA62641.1"/>
    </source>
</evidence>
<dbReference type="EMBL" id="MT142496">
    <property type="protein sequence ID" value="QJA82789.1"/>
    <property type="molecule type" value="Genomic_DNA"/>
</dbReference>
<organism evidence="2">
    <name type="scientific">viral metagenome</name>
    <dbReference type="NCBI Taxonomy" id="1070528"/>
    <lineage>
        <taxon>unclassified sequences</taxon>
        <taxon>metagenomes</taxon>
        <taxon>organismal metagenomes</taxon>
    </lineage>
</organism>
<reference evidence="2" key="1">
    <citation type="submission" date="2020-03" db="EMBL/GenBank/DDBJ databases">
        <title>The deep terrestrial virosphere.</title>
        <authorList>
            <person name="Holmfeldt K."/>
            <person name="Nilsson E."/>
            <person name="Simone D."/>
            <person name="Lopez-Fernandez M."/>
            <person name="Wu X."/>
            <person name="de Brujin I."/>
            <person name="Lundin D."/>
            <person name="Andersson A."/>
            <person name="Bertilsson S."/>
            <person name="Dopson M."/>
        </authorList>
    </citation>
    <scope>NUCLEOTIDE SEQUENCE</scope>
    <source>
        <strain evidence="3">MM415A00370</strain>
        <strain evidence="2">MM415B00745</strain>
    </source>
</reference>
<gene>
    <name evidence="3" type="ORF">MM415A00370_0006</name>
    <name evidence="2" type="ORF">MM415B00745_0008</name>
</gene>